<evidence type="ECO:0000313" key="2">
    <source>
        <dbReference type="EMBL" id="POM81893.1"/>
    </source>
</evidence>
<dbReference type="EMBL" id="NCKW01000005">
    <property type="protein sequence ID" value="POM81893.1"/>
    <property type="molecule type" value="Genomic_DNA"/>
</dbReference>
<organism evidence="2 3">
    <name type="scientific">Phytophthora palmivora</name>
    <dbReference type="NCBI Taxonomy" id="4796"/>
    <lineage>
        <taxon>Eukaryota</taxon>
        <taxon>Sar</taxon>
        <taxon>Stramenopiles</taxon>
        <taxon>Oomycota</taxon>
        <taxon>Peronosporomycetes</taxon>
        <taxon>Peronosporales</taxon>
        <taxon>Peronosporaceae</taxon>
        <taxon>Phytophthora</taxon>
    </lineage>
</organism>
<evidence type="ECO:0000259" key="1">
    <source>
        <dbReference type="Pfam" id="PF07727"/>
    </source>
</evidence>
<proteinExistence type="predicted"/>
<feature type="domain" description="Reverse transcriptase Ty1/copia-type" evidence="1">
    <location>
        <begin position="68"/>
        <end position="215"/>
    </location>
</feature>
<protein>
    <submittedName>
        <fullName evidence="2">Retrotransposon protein, Ty1-Copia subclass</fullName>
    </submittedName>
</protein>
<dbReference type="OrthoDB" id="661927at2759"/>
<reference evidence="2 3" key="1">
    <citation type="journal article" date="2017" name="Genome Biol. Evol.">
        <title>Phytophthora megakarya and P. palmivora, closely related causal agents of cacao black pod rot, underwent increases in genome sizes and gene numbers by different mechanisms.</title>
        <authorList>
            <person name="Ali S.S."/>
            <person name="Shao J."/>
            <person name="Lary D.J."/>
            <person name="Kronmiller B."/>
            <person name="Shen D."/>
            <person name="Strem M.D."/>
            <person name="Amoako-Attah I."/>
            <person name="Akrofi A.Y."/>
            <person name="Begoude B.A."/>
            <person name="Ten Hoopen G.M."/>
            <person name="Coulibaly K."/>
            <person name="Kebe B.I."/>
            <person name="Melnick R.L."/>
            <person name="Guiltinan M.J."/>
            <person name="Tyler B.M."/>
            <person name="Meinhardt L.W."/>
            <person name="Bailey B.A."/>
        </authorList>
    </citation>
    <scope>NUCLEOTIDE SEQUENCE [LARGE SCALE GENOMIC DNA]</scope>
    <source>
        <strain evidence="3">sbr112.9</strain>
    </source>
</reference>
<name>A0A2P4YVR7_9STRA</name>
<gene>
    <name evidence="2" type="ORF">PHPALM_87</name>
</gene>
<dbReference type="Proteomes" id="UP000237271">
    <property type="component" value="Unassembled WGS sequence"/>
</dbReference>
<sequence length="298" mass="33871">MDGEIQGLMVSGIGIAAGSNQYQIKMDLEEEDKRQTAVSTNSKLALFKNDTGNATVKTTRRHSVLFTFRVVLVTAVVKRMKRVQLDVKTAFLNSGLSEEIYLEPGEGNEVSKDREWRLLKALYGLKQASGSLYEKISAFLLDQGFRQGKADYCLFVKNSGDDLMIMPVYVDDILVFAMQDEDLVSFKTAMEAAYKVIKFEDVTIFWVWNCTDRAMVTKFAFDSRSTRLQCLIGLTWIKQGLLLRPWKGDTETSFSELKNSVSLSQERQLVRSCIWPSLADLIWLLLSACWQRMALEHP</sequence>
<dbReference type="InterPro" id="IPR013103">
    <property type="entry name" value="RVT_2"/>
</dbReference>
<keyword evidence="3" id="KW-1185">Reference proteome</keyword>
<accession>A0A2P4YVR7</accession>
<evidence type="ECO:0000313" key="3">
    <source>
        <dbReference type="Proteomes" id="UP000237271"/>
    </source>
</evidence>
<comment type="caution">
    <text evidence="2">The sequence shown here is derived from an EMBL/GenBank/DDBJ whole genome shotgun (WGS) entry which is preliminary data.</text>
</comment>
<dbReference type="Pfam" id="PF07727">
    <property type="entry name" value="RVT_2"/>
    <property type="match status" value="1"/>
</dbReference>
<dbReference type="AlphaFoldDB" id="A0A2P4YVR7"/>